<sequence>MSEQDPVLAKIVELGAADGQLDVVWLYGSRAKGAHAESSDYDLAVAFRDAVEPPLERRLRPELLAQQWADSLGLADDMLSIVDINHAPLPLAMAVIRTGRAIWVRSPLRLAREENRITSMWELDYLYHQRHYGVS</sequence>
<dbReference type="STRING" id="48727.SAMN05192555_10162"/>
<reference evidence="3" key="1">
    <citation type="submission" date="2016-10" db="EMBL/GenBank/DDBJ databases">
        <authorList>
            <person name="Varghese N."/>
            <person name="Submissions S."/>
        </authorList>
    </citation>
    <scope>NUCLEOTIDE SEQUENCE [LARGE SCALE GENOMIC DNA]</scope>
    <source>
        <strain evidence="3">AAP</strain>
    </source>
</reference>
<proteinExistence type="predicted"/>
<dbReference type="SUPFAM" id="SSF81301">
    <property type="entry name" value="Nucleotidyltransferase"/>
    <property type="match status" value="1"/>
</dbReference>
<dbReference type="EMBL" id="FNGH01000001">
    <property type="protein sequence ID" value="SDK73759.1"/>
    <property type="molecule type" value="Genomic_DNA"/>
</dbReference>
<evidence type="ECO:0000313" key="2">
    <source>
        <dbReference type="EMBL" id="SDK73759.1"/>
    </source>
</evidence>
<keyword evidence="2" id="KW-0808">Transferase</keyword>
<gene>
    <name evidence="2" type="ORF">SAMN05192555_10162</name>
</gene>
<dbReference type="NCBIfam" id="NF047752">
    <property type="entry name" value="MntA_antitoxin"/>
    <property type="match status" value="1"/>
</dbReference>
<dbReference type="GO" id="GO:0016740">
    <property type="term" value="F:transferase activity"/>
    <property type="evidence" value="ECO:0007669"/>
    <property type="project" value="UniProtKB-KW"/>
</dbReference>
<feature type="domain" description="Polymerase beta nucleotidyltransferase" evidence="1">
    <location>
        <begin position="10"/>
        <end position="106"/>
    </location>
</feature>
<dbReference type="AlphaFoldDB" id="A0A1G9EC86"/>
<keyword evidence="3" id="KW-1185">Reference proteome</keyword>
<accession>A0A1G9EC86</accession>
<dbReference type="InterPro" id="IPR043519">
    <property type="entry name" value="NT_sf"/>
</dbReference>
<evidence type="ECO:0000259" key="1">
    <source>
        <dbReference type="Pfam" id="PF18765"/>
    </source>
</evidence>
<evidence type="ECO:0000313" key="3">
    <source>
        <dbReference type="Proteomes" id="UP000199107"/>
    </source>
</evidence>
<protein>
    <submittedName>
        <fullName evidence="2">Predicted nucleotidyltransferase</fullName>
    </submittedName>
</protein>
<organism evidence="2 3">
    <name type="scientific">Franzmannia pantelleriensis</name>
    <dbReference type="NCBI Taxonomy" id="48727"/>
    <lineage>
        <taxon>Bacteria</taxon>
        <taxon>Pseudomonadati</taxon>
        <taxon>Pseudomonadota</taxon>
        <taxon>Gammaproteobacteria</taxon>
        <taxon>Oceanospirillales</taxon>
        <taxon>Halomonadaceae</taxon>
        <taxon>Franzmannia</taxon>
    </lineage>
</organism>
<name>A0A1G9EC86_9GAMM</name>
<dbReference type="InterPro" id="IPR041633">
    <property type="entry name" value="Polbeta"/>
</dbReference>
<dbReference type="OrthoDB" id="5899752at2"/>
<dbReference type="CDD" id="cd05403">
    <property type="entry name" value="NT_KNTase_like"/>
    <property type="match status" value="1"/>
</dbReference>
<dbReference type="Gene3D" id="3.30.460.10">
    <property type="entry name" value="Beta Polymerase, domain 2"/>
    <property type="match status" value="1"/>
</dbReference>
<dbReference type="Pfam" id="PF18765">
    <property type="entry name" value="Polbeta"/>
    <property type="match status" value="1"/>
</dbReference>
<dbReference type="RefSeq" id="WP_089656447.1">
    <property type="nucleotide sequence ID" value="NZ_FNGH01000001.1"/>
</dbReference>
<dbReference type="Proteomes" id="UP000199107">
    <property type="component" value="Unassembled WGS sequence"/>
</dbReference>